<evidence type="ECO:0000256" key="3">
    <source>
        <dbReference type="ARBA" id="ARBA00023186"/>
    </source>
</evidence>
<dbReference type="InterPro" id="IPR027417">
    <property type="entry name" value="P-loop_NTPase"/>
</dbReference>
<dbReference type="Pfam" id="PF07683">
    <property type="entry name" value="CobW_C"/>
    <property type="match status" value="1"/>
</dbReference>
<dbReference type="GeneID" id="65098855"/>
<dbReference type="PANTHER" id="PTHR13748:SF62">
    <property type="entry name" value="COBW DOMAIN-CONTAINING PROTEIN"/>
    <property type="match status" value="1"/>
</dbReference>
<dbReference type="GO" id="GO:0016787">
    <property type="term" value="F:hydrolase activity"/>
    <property type="evidence" value="ECO:0007669"/>
    <property type="project" value="UniProtKB-KW"/>
</dbReference>
<reference evidence="7 8" key="1">
    <citation type="submission" date="2021-05" db="EMBL/GenBank/DDBJ databases">
        <title>A novel Methanospirillum isolate from a pyrite-forming mixed culture.</title>
        <authorList>
            <person name="Bunk B."/>
            <person name="Sproer C."/>
            <person name="Spring S."/>
            <person name="Pester M."/>
        </authorList>
    </citation>
    <scope>NUCLEOTIDE SEQUENCE [LARGE SCALE GENOMIC DNA]</scope>
    <source>
        <strain evidence="7 8">J.3.6.1-F.2.7.3</strain>
    </source>
</reference>
<dbReference type="InterPro" id="IPR051316">
    <property type="entry name" value="Zinc-reg_GTPase_activator"/>
</dbReference>
<gene>
    <name evidence="7" type="ORF">KHC33_16685</name>
</gene>
<dbReference type="SUPFAM" id="SSF52540">
    <property type="entry name" value="P-loop containing nucleoside triphosphate hydrolases"/>
    <property type="match status" value="1"/>
</dbReference>
<evidence type="ECO:0000256" key="1">
    <source>
        <dbReference type="ARBA" id="ARBA00022741"/>
    </source>
</evidence>
<dbReference type="InterPro" id="IPR011629">
    <property type="entry name" value="CobW-like_C"/>
</dbReference>
<dbReference type="PANTHER" id="PTHR13748">
    <property type="entry name" value="COBW-RELATED"/>
    <property type="match status" value="1"/>
</dbReference>
<protein>
    <submittedName>
        <fullName evidence="7">GTP-binding protein</fullName>
    </submittedName>
</protein>
<keyword evidence="8" id="KW-1185">Reference proteome</keyword>
<dbReference type="InterPro" id="IPR003495">
    <property type="entry name" value="CobW/HypB/UreG_nucleotide-bd"/>
</dbReference>
<keyword evidence="1" id="KW-0547">Nucleotide-binding</keyword>
<name>A0A8E7AY37_9EURY</name>
<organism evidence="7 8">
    <name type="scientific">Methanospirillum purgamenti</name>
    <dbReference type="NCBI Taxonomy" id="2834276"/>
    <lineage>
        <taxon>Archaea</taxon>
        <taxon>Methanobacteriati</taxon>
        <taxon>Methanobacteriota</taxon>
        <taxon>Stenosarchaea group</taxon>
        <taxon>Methanomicrobia</taxon>
        <taxon>Methanomicrobiales</taxon>
        <taxon>Methanospirillaceae</taxon>
        <taxon>Methanospirillum</taxon>
    </lineage>
</organism>
<evidence type="ECO:0000313" key="7">
    <source>
        <dbReference type="EMBL" id="QVV88915.1"/>
    </source>
</evidence>
<comment type="similarity">
    <text evidence="4">Belongs to the SIMIBI class G3E GTPase family. ZNG1 subfamily.</text>
</comment>
<evidence type="ECO:0000313" key="8">
    <source>
        <dbReference type="Proteomes" id="UP000680656"/>
    </source>
</evidence>
<dbReference type="EMBL" id="CP075546">
    <property type="protein sequence ID" value="QVV88915.1"/>
    <property type="molecule type" value="Genomic_DNA"/>
</dbReference>
<evidence type="ECO:0000256" key="2">
    <source>
        <dbReference type="ARBA" id="ARBA00022801"/>
    </source>
</evidence>
<dbReference type="Pfam" id="PF02492">
    <property type="entry name" value="cobW"/>
    <property type="match status" value="1"/>
</dbReference>
<dbReference type="Gene3D" id="3.30.1220.10">
    <property type="entry name" value="CobW-like, C-terminal domain"/>
    <property type="match status" value="1"/>
</dbReference>
<evidence type="ECO:0000256" key="4">
    <source>
        <dbReference type="ARBA" id="ARBA00034320"/>
    </source>
</evidence>
<accession>A0A8E7AY37</accession>
<dbReference type="SMART" id="SM00833">
    <property type="entry name" value="CobW_C"/>
    <property type="match status" value="1"/>
</dbReference>
<proteinExistence type="inferred from homology"/>
<sequence length="347" mass="37765">MGTQAGSLLKTFTGLFTRSQNRESHPAKRKPGRLPVYIITGFLGSGKTTCINQILNSTSGERFGVIVNDFGSISIDKELINGTGDQVIALENGCICCSLRNNLSEAVTTLGDSPYGPDILVIEASGVADPAGIISLLENEDLKKRVRIAGVICLMDAEEISSVSWIMSHLVKKQIRSADLLLLNKVDRVSESKKAAIRKEWIPLDMPILETVYAAIPVSLILGISHTGTSDLPSDGEHADHHHHEDHDHGFSTLSWTHNSPIRLSCLQALMKNLPSTVIRAKGIAYSSEFPMQQIIIQVVGKRVSITKGQPWIRENPSTELTFIGVGKTIQIGEITTRLESCLVKPA</sequence>
<dbReference type="Proteomes" id="UP000680656">
    <property type="component" value="Chromosome"/>
</dbReference>
<dbReference type="KEGG" id="mrtj:KHC33_16685"/>
<dbReference type="SUPFAM" id="SSF90002">
    <property type="entry name" value="Hypothetical protein YjiA, C-terminal domain"/>
    <property type="match status" value="1"/>
</dbReference>
<comment type="catalytic activity">
    <reaction evidence="5">
        <text>GTP + H2O = GDP + phosphate + H(+)</text>
        <dbReference type="Rhea" id="RHEA:19669"/>
        <dbReference type="ChEBI" id="CHEBI:15377"/>
        <dbReference type="ChEBI" id="CHEBI:15378"/>
        <dbReference type="ChEBI" id="CHEBI:37565"/>
        <dbReference type="ChEBI" id="CHEBI:43474"/>
        <dbReference type="ChEBI" id="CHEBI:58189"/>
    </reaction>
    <physiologicalReaction direction="left-to-right" evidence="5">
        <dbReference type="Rhea" id="RHEA:19670"/>
    </physiologicalReaction>
</comment>
<dbReference type="AlphaFoldDB" id="A0A8E7AY37"/>
<keyword evidence="2" id="KW-0378">Hydrolase</keyword>
<dbReference type="Gene3D" id="3.40.50.300">
    <property type="entry name" value="P-loop containing nucleotide triphosphate hydrolases"/>
    <property type="match status" value="1"/>
</dbReference>
<dbReference type="GO" id="GO:0000166">
    <property type="term" value="F:nucleotide binding"/>
    <property type="evidence" value="ECO:0007669"/>
    <property type="project" value="UniProtKB-KW"/>
</dbReference>
<evidence type="ECO:0000256" key="5">
    <source>
        <dbReference type="ARBA" id="ARBA00049117"/>
    </source>
</evidence>
<keyword evidence="3" id="KW-0143">Chaperone</keyword>
<dbReference type="InterPro" id="IPR036627">
    <property type="entry name" value="CobW-likC_sf"/>
</dbReference>
<evidence type="ECO:0000259" key="6">
    <source>
        <dbReference type="SMART" id="SM00833"/>
    </source>
</evidence>
<dbReference type="CDD" id="cd03112">
    <property type="entry name" value="CobW-like"/>
    <property type="match status" value="1"/>
</dbReference>
<dbReference type="GO" id="GO:0005737">
    <property type="term" value="C:cytoplasm"/>
    <property type="evidence" value="ECO:0007669"/>
    <property type="project" value="TreeGrafter"/>
</dbReference>
<dbReference type="RefSeq" id="WP_214419718.1">
    <property type="nucleotide sequence ID" value="NZ_CP075546.1"/>
</dbReference>
<feature type="domain" description="CobW C-terminal" evidence="6">
    <location>
        <begin position="251"/>
        <end position="343"/>
    </location>
</feature>